<gene>
    <name evidence="1" type="ORF">LITE_LOCUS47989</name>
</gene>
<accession>A0AAV0RFP9</accession>
<sequence>MLFLDIACFFYGPELVNLVVLDLRHNINLVAIPNLSGSPLLERLILEGCRRLIELPSHVQYLDKLVELNLRDCSSLRNVPANLNSKFLQCIWLSNCPNVTRCPEFNSKELVVLDLMETSVVALPAAIRYIKQGGNLDLCGRHITCFPAISASLEFLRLWHTTIIDMNCYDVDHHQQGSLPGFVKLELLDNLQLKSLSKNIWSMVSQSLLLVDCPLIETLPGISHPVTGLTELYIKGCQNLKSFPTSINNLKSLQFLSFINTDIESVPSAVGELYKLIRLDLHSNKSLEFVPSNIHKLVYLCVLSLADCPRIKFLPELPPNLSTLDISGCTLLQALPSNIGRLRWKKLYFEDCPQLDTYLPRELVLNFCNHAVSNLHSQGNLQHSGSEIPRWFAYKSASYANDSSRMVQLTLPDCTTNRLIKGIAFSLVCSSDIGLVWISITCDCNIGTIVAASWSSPSFGLGLSQSDIVYIWYDKNLLGETKKGIREEAEPWHVRYAGLIVSFRFSLRPGTIDDQEEDPKKLENIKIRSTGVTLLY</sequence>
<dbReference type="SUPFAM" id="SSF52058">
    <property type="entry name" value="L domain-like"/>
    <property type="match status" value="2"/>
</dbReference>
<evidence type="ECO:0000313" key="1">
    <source>
        <dbReference type="EMBL" id="CAI0556469.1"/>
    </source>
</evidence>
<organism evidence="1 2">
    <name type="scientific">Linum tenue</name>
    <dbReference type="NCBI Taxonomy" id="586396"/>
    <lineage>
        <taxon>Eukaryota</taxon>
        <taxon>Viridiplantae</taxon>
        <taxon>Streptophyta</taxon>
        <taxon>Embryophyta</taxon>
        <taxon>Tracheophyta</taxon>
        <taxon>Spermatophyta</taxon>
        <taxon>Magnoliopsida</taxon>
        <taxon>eudicotyledons</taxon>
        <taxon>Gunneridae</taxon>
        <taxon>Pentapetalae</taxon>
        <taxon>rosids</taxon>
        <taxon>fabids</taxon>
        <taxon>Malpighiales</taxon>
        <taxon>Linaceae</taxon>
        <taxon>Linum</taxon>
    </lineage>
</organism>
<protein>
    <recommendedName>
        <fullName evidence="3">Disease resistance protein N-like protein</fullName>
    </recommendedName>
</protein>
<evidence type="ECO:0008006" key="3">
    <source>
        <dbReference type="Google" id="ProtNLM"/>
    </source>
</evidence>
<dbReference type="PROSITE" id="PS51450">
    <property type="entry name" value="LRR"/>
    <property type="match status" value="1"/>
</dbReference>
<dbReference type="Proteomes" id="UP001154282">
    <property type="component" value="Unassembled WGS sequence"/>
</dbReference>
<dbReference type="EMBL" id="CAMGYJ010000010">
    <property type="protein sequence ID" value="CAI0556469.1"/>
    <property type="molecule type" value="Genomic_DNA"/>
</dbReference>
<dbReference type="AlphaFoldDB" id="A0AAV0RFP9"/>
<dbReference type="InterPro" id="IPR001611">
    <property type="entry name" value="Leu-rich_rpt"/>
</dbReference>
<reference evidence="1" key="1">
    <citation type="submission" date="2022-08" db="EMBL/GenBank/DDBJ databases">
        <authorList>
            <person name="Gutierrez-Valencia J."/>
        </authorList>
    </citation>
    <scope>NUCLEOTIDE SEQUENCE</scope>
</reference>
<evidence type="ECO:0000313" key="2">
    <source>
        <dbReference type="Proteomes" id="UP001154282"/>
    </source>
</evidence>
<proteinExistence type="predicted"/>
<dbReference type="PANTHER" id="PTHR47186:SF63">
    <property type="entry name" value="C-JID DOMAIN-CONTAINING PROTEIN"/>
    <property type="match status" value="1"/>
</dbReference>
<name>A0AAV0RFP9_9ROSI</name>
<comment type="caution">
    <text evidence="1">The sequence shown here is derived from an EMBL/GenBank/DDBJ whole genome shotgun (WGS) entry which is preliminary data.</text>
</comment>
<dbReference type="Gene3D" id="3.80.10.10">
    <property type="entry name" value="Ribonuclease Inhibitor"/>
    <property type="match status" value="2"/>
</dbReference>
<keyword evidence="2" id="KW-1185">Reference proteome</keyword>
<dbReference type="InterPro" id="IPR032675">
    <property type="entry name" value="LRR_dom_sf"/>
</dbReference>
<dbReference type="PANTHER" id="PTHR47186">
    <property type="entry name" value="LEUCINE-RICH REPEAT-CONTAINING PROTEIN 57"/>
    <property type="match status" value="1"/>
</dbReference>